<evidence type="ECO:0000256" key="1">
    <source>
        <dbReference type="SAM" id="MobiDB-lite"/>
    </source>
</evidence>
<reference evidence="2" key="1">
    <citation type="submission" date="2021-03" db="EMBL/GenBank/DDBJ databases">
        <authorList>
            <person name="Bekaert M."/>
        </authorList>
    </citation>
    <scope>NUCLEOTIDE SEQUENCE</scope>
</reference>
<evidence type="ECO:0000313" key="3">
    <source>
        <dbReference type="Proteomes" id="UP000683360"/>
    </source>
</evidence>
<dbReference type="SUPFAM" id="SSF101898">
    <property type="entry name" value="NHL repeat"/>
    <property type="match status" value="1"/>
</dbReference>
<name>A0A8S3T6S8_MYTED</name>
<organism evidence="2 3">
    <name type="scientific">Mytilus edulis</name>
    <name type="common">Blue mussel</name>
    <dbReference type="NCBI Taxonomy" id="6550"/>
    <lineage>
        <taxon>Eukaryota</taxon>
        <taxon>Metazoa</taxon>
        <taxon>Spiralia</taxon>
        <taxon>Lophotrochozoa</taxon>
        <taxon>Mollusca</taxon>
        <taxon>Bivalvia</taxon>
        <taxon>Autobranchia</taxon>
        <taxon>Pteriomorphia</taxon>
        <taxon>Mytilida</taxon>
        <taxon>Mytiloidea</taxon>
        <taxon>Mytilidae</taxon>
        <taxon>Mytilinae</taxon>
        <taxon>Mytilus</taxon>
    </lineage>
</organism>
<dbReference type="Gene3D" id="2.120.10.30">
    <property type="entry name" value="TolB, C-terminal domain"/>
    <property type="match status" value="1"/>
</dbReference>
<feature type="region of interest" description="Disordered" evidence="1">
    <location>
        <begin position="218"/>
        <end position="239"/>
    </location>
</feature>
<dbReference type="InterPro" id="IPR011042">
    <property type="entry name" value="6-blade_b-propeller_TolB-like"/>
</dbReference>
<keyword evidence="3" id="KW-1185">Reference proteome</keyword>
<dbReference type="Proteomes" id="UP000683360">
    <property type="component" value="Unassembled WGS sequence"/>
</dbReference>
<sequence>MISRQKHQQAQHMIAVPVPKSIDNLTLTLRQTVNTDAHKVRGCTILPDGRMMFTCFKRHKVIAINNDGTKDFEMKLDRCFDIDYIDNNIMFVTSDPDNNTVTCIDFQGMIQWEFKEESVLKCPQGISVDNDGNVYVVGAKSNTVVVISHDGKRHRQLLSSKEGLSYPYALHYDQSTNSLLVANDQDHAFFFSSRLEKKHSCKESSDKEIDDAAKDWRRLSLDREGGKKQRREKKNNNYK</sequence>
<dbReference type="OrthoDB" id="6099347at2759"/>
<gene>
    <name evidence="2" type="ORF">MEDL_39257</name>
</gene>
<dbReference type="AlphaFoldDB" id="A0A8S3T6S8"/>
<dbReference type="EMBL" id="CAJPWZ010001875">
    <property type="protein sequence ID" value="CAG2226156.1"/>
    <property type="molecule type" value="Genomic_DNA"/>
</dbReference>
<comment type="caution">
    <text evidence="2">The sequence shown here is derived from an EMBL/GenBank/DDBJ whole genome shotgun (WGS) entry which is preliminary data.</text>
</comment>
<accession>A0A8S3T6S8</accession>
<evidence type="ECO:0000313" key="2">
    <source>
        <dbReference type="EMBL" id="CAG2226156.1"/>
    </source>
</evidence>
<feature type="compositionally biased region" description="Basic and acidic residues" evidence="1">
    <location>
        <begin position="218"/>
        <end position="227"/>
    </location>
</feature>
<protein>
    <submittedName>
        <fullName evidence="2">Uncharacterized protein</fullName>
    </submittedName>
</protein>
<proteinExistence type="predicted"/>